<dbReference type="Proteomes" id="UP001322138">
    <property type="component" value="Unassembled WGS sequence"/>
</dbReference>
<protein>
    <submittedName>
        <fullName evidence="1">Uncharacterized protein</fullName>
    </submittedName>
</protein>
<keyword evidence="2" id="KW-1185">Reference proteome</keyword>
<comment type="caution">
    <text evidence="1">The sequence shown here is derived from an EMBL/GenBank/DDBJ whole genome shotgun (WGS) entry which is preliminary data.</text>
</comment>
<name>A0ABR0FR67_9PEZI</name>
<proteinExistence type="predicted"/>
<dbReference type="EMBL" id="JAFFGZ010000004">
    <property type="protein sequence ID" value="KAK4646455.1"/>
    <property type="molecule type" value="Genomic_DNA"/>
</dbReference>
<accession>A0ABR0FR67</accession>
<dbReference type="GeneID" id="87891533"/>
<evidence type="ECO:0000313" key="1">
    <source>
        <dbReference type="EMBL" id="KAK4646455.1"/>
    </source>
</evidence>
<dbReference type="RefSeq" id="XP_062735431.1">
    <property type="nucleotide sequence ID" value="XM_062872379.1"/>
</dbReference>
<sequence>MYHNLTIPTRLQYFPPPVPLAELHPPSVGLSNISPDLDRGIDFFTWRDDASSDLCASHYQPPRPCTSTDSLPP</sequence>
<gene>
    <name evidence="1" type="ORF">QC761_0042970</name>
</gene>
<organism evidence="1 2">
    <name type="scientific">Podospora bellae-mahoneyi</name>
    <dbReference type="NCBI Taxonomy" id="2093777"/>
    <lineage>
        <taxon>Eukaryota</taxon>
        <taxon>Fungi</taxon>
        <taxon>Dikarya</taxon>
        <taxon>Ascomycota</taxon>
        <taxon>Pezizomycotina</taxon>
        <taxon>Sordariomycetes</taxon>
        <taxon>Sordariomycetidae</taxon>
        <taxon>Sordariales</taxon>
        <taxon>Podosporaceae</taxon>
        <taxon>Podospora</taxon>
    </lineage>
</organism>
<evidence type="ECO:0000313" key="2">
    <source>
        <dbReference type="Proteomes" id="UP001322138"/>
    </source>
</evidence>
<reference evidence="1 2" key="1">
    <citation type="journal article" date="2023" name="bioRxiv">
        <title>High-quality genome assemblies of four members of thePodospora anserinaspecies complex.</title>
        <authorList>
            <person name="Ament-Velasquez S.L."/>
            <person name="Vogan A.A."/>
            <person name="Wallerman O."/>
            <person name="Hartmann F."/>
            <person name="Gautier V."/>
            <person name="Silar P."/>
            <person name="Giraud T."/>
            <person name="Johannesson H."/>
        </authorList>
    </citation>
    <scope>NUCLEOTIDE SEQUENCE [LARGE SCALE GENOMIC DNA]</scope>
    <source>
        <strain evidence="1 2">CBS 112042</strain>
    </source>
</reference>